<dbReference type="GO" id="GO:0005272">
    <property type="term" value="F:sodium channel activity"/>
    <property type="evidence" value="ECO:0007669"/>
    <property type="project" value="UniProtKB-KW"/>
</dbReference>
<dbReference type="InterPro" id="IPR016054">
    <property type="entry name" value="LY6_UPA_recep-like"/>
</dbReference>
<keyword evidence="10" id="KW-0325">Glycoprotein</keyword>
<keyword evidence="8 13" id="KW-0406">Ion transport</keyword>
<sequence length="188" mass="20616">MLINLFYEHLNQQVFTQSPSYTLINLMSDTAGQLGFWIGLSFVGFLEICLVSVLILCVLLAASDAFDCHQVHNKIDLLNSSFTDYGDRSESCPAGDTTCVTLNGTYNNQNLLIKGCWTDFVSLNISAYIMGFTACSSSKQPFSHPNSKPPYNVDVYCCTKDNCNLSTILVANLLLIIVSVAVQIVNAC</sequence>
<evidence type="ECO:0000313" key="16">
    <source>
        <dbReference type="Proteomes" id="UP000887540"/>
    </source>
</evidence>
<dbReference type="InterPro" id="IPR045860">
    <property type="entry name" value="Snake_toxin-like_sf"/>
</dbReference>
<reference evidence="17" key="1">
    <citation type="submission" date="2022-11" db="UniProtKB">
        <authorList>
            <consortium name="WormBaseParasite"/>
        </authorList>
    </citation>
    <scope>IDENTIFICATION</scope>
</reference>
<dbReference type="Gene3D" id="1.10.287.770">
    <property type="entry name" value="YojJ-like"/>
    <property type="match status" value="1"/>
</dbReference>
<feature type="transmembrane region" description="Helical" evidence="14">
    <location>
        <begin position="36"/>
        <end position="62"/>
    </location>
</feature>
<dbReference type="WBParaSite" id="ACRNAN_scaffold3545.g26313.t1">
    <property type="protein sequence ID" value="ACRNAN_scaffold3545.g26313.t1"/>
    <property type="gene ID" value="ACRNAN_scaffold3545.g26313"/>
</dbReference>
<keyword evidence="7" id="KW-0915">Sodium</keyword>
<keyword evidence="12 13" id="KW-0407">Ion channel</keyword>
<evidence type="ECO:0000256" key="12">
    <source>
        <dbReference type="ARBA" id="ARBA00023303"/>
    </source>
</evidence>
<keyword evidence="6 14" id="KW-1133">Transmembrane helix</keyword>
<evidence type="ECO:0000256" key="3">
    <source>
        <dbReference type="ARBA" id="ARBA00022448"/>
    </source>
</evidence>
<evidence type="ECO:0000256" key="10">
    <source>
        <dbReference type="ARBA" id="ARBA00023180"/>
    </source>
</evidence>
<evidence type="ECO:0000313" key="17">
    <source>
        <dbReference type="WBParaSite" id="ACRNAN_scaffold3545.g26313.t1"/>
    </source>
</evidence>
<dbReference type="Pfam" id="PF00858">
    <property type="entry name" value="ASC"/>
    <property type="match status" value="1"/>
</dbReference>
<evidence type="ECO:0000256" key="1">
    <source>
        <dbReference type="ARBA" id="ARBA00004141"/>
    </source>
</evidence>
<name>A0A914DQW7_9BILA</name>
<organism evidence="16 17">
    <name type="scientific">Acrobeloides nanus</name>
    <dbReference type="NCBI Taxonomy" id="290746"/>
    <lineage>
        <taxon>Eukaryota</taxon>
        <taxon>Metazoa</taxon>
        <taxon>Ecdysozoa</taxon>
        <taxon>Nematoda</taxon>
        <taxon>Chromadorea</taxon>
        <taxon>Rhabditida</taxon>
        <taxon>Tylenchina</taxon>
        <taxon>Cephalobomorpha</taxon>
        <taxon>Cephaloboidea</taxon>
        <taxon>Cephalobidae</taxon>
        <taxon>Acrobeloides</taxon>
    </lineage>
</organism>
<protein>
    <submittedName>
        <fullName evidence="17">UPAR/Ly6 domain-containing protein</fullName>
    </submittedName>
</protein>
<dbReference type="Proteomes" id="UP000887540">
    <property type="component" value="Unplaced"/>
</dbReference>
<dbReference type="InterPro" id="IPR001873">
    <property type="entry name" value="ENaC"/>
</dbReference>
<keyword evidence="3 13" id="KW-0813">Transport</keyword>
<keyword evidence="4 13" id="KW-0894">Sodium channel</keyword>
<keyword evidence="11 13" id="KW-0739">Sodium transport</keyword>
<evidence type="ECO:0000256" key="5">
    <source>
        <dbReference type="ARBA" id="ARBA00022692"/>
    </source>
</evidence>
<evidence type="ECO:0000256" key="4">
    <source>
        <dbReference type="ARBA" id="ARBA00022461"/>
    </source>
</evidence>
<evidence type="ECO:0000256" key="8">
    <source>
        <dbReference type="ARBA" id="ARBA00023065"/>
    </source>
</evidence>
<feature type="transmembrane region" description="Helical" evidence="14">
    <location>
        <begin position="165"/>
        <end position="185"/>
    </location>
</feature>
<comment type="subcellular location">
    <subcellularLocation>
        <location evidence="1">Membrane</location>
        <topology evidence="1">Multi-pass membrane protein</topology>
    </subcellularLocation>
</comment>
<evidence type="ECO:0000256" key="11">
    <source>
        <dbReference type="ARBA" id="ARBA00023201"/>
    </source>
</evidence>
<dbReference type="SUPFAM" id="SSF57302">
    <property type="entry name" value="Snake toxin-like"/>
    <property type="match status" value="1"/>
</dbReference>
<comment type="similarity">
    <text evidence="2 13">Belongs to the amiloride-sensitive sodium channel (TC 1.A.6) family.</text>
</comment>
<feature type="domain" description="UPAR/Ly6" evidence="15">
    <location>
        <begin position="89"/>
        <end position="164"/>
    </location>
</feature>
<keyword evidence="9 14" id="KW-0472">Membrane</keyword>
<dbReference type="GO" id="GO:0016020">
    <property type="term" value="C:membrane"/>
    <property type="evidence" value="ECO:0007669"/>
    <property type="project" value="UniProtKB-SubCell"/>
</dbReference>
<accession>A0A914DQW7</accession>
<dbReference type="Pfam" id="PF00021">
    <property type="entry name" value="UPAR_LY6"/>
    <property type="match status" value="1"/>
</dbReference>
<evidence type="ECO:0000256" key="13">
    <source>
        <dbReference type="RuleBase" id="RU000679"/>
    </source>
</evidence>
<evidence type="ECO:0000256" key="9">
    <source>
        <dbReference type="ARBA" id="ARBA00023136"/>
    </source>
</evidence>
<dbReference type="PRINTS" id="PR01078">
    <property type="entry name" value="AMINACHANNEL"/>
</dbReference>
<keyword evidence="5 13" id="KW-0812">Transmembrane</keyword>
<evidence type="ECO:0000259" key="15">
    <source>
        <dbReference type="Pfam" id="PF00021"/>
    </source>
</evidence>
<evidence type="ECO:0000256" key="2">
    <source>
        <dbReference type="ARBA" id="ARBA00007193"/>
    </source>
</evidence>
<keyword evidence="16" id="KW-1185">Reference proteome</keyword>
<evidence type="ECO:0000256" key="14">
    <source>
        <dbReference type="SAM" id="Phobius"/>
    </source>
</evidence>
<evidence type="ECO:0000256" key="7">
    <source>
        <dbReference type="ARBA" id="ARBA00023053"/>
    </source>
</evidence>
<dbReference type="AlphaFoldDB" id="A0A914DQW7"/>
<proteinExistence type="inferred from homology"/>
<evidence type="ECO:0000256" key="6">
    <source>
        <dbReference type="ARBA" id="ARBA00022989"/>
    </source>
</evidence>